<gene>
    <name evidence="1" type="ORF">EW026_g1896</name>
</gene>
<sequence length="93" mass="10125">MHLSPIETALNMQLTNTPVDADLHTYGFPAGYFIIKNAATDRLLDVQSDLVEDGTPLILCFRSVVFQIFRTCNRCGERAAGAAPSSPRLSSVP</sequence>
<dbReference type="Proteomes" id="UP000309038">
    <property type="component" value="Unassembled WGS sequence"/>
</dbReference>
<keyword evidence="2" id="KW-1185">Reference proteome</keyword>
<dbReference type="EMBL" id="SGPJ01000043">
    <property type="protein sequence ID" value="THH00687.1"/>
    <property type="molecule type" value="Genomic_DNA"/>
</dbReference>
<accession>A0A4S4KQY0</accession>
<proteinExistence type="predicted"/>
<protein>
    <submittedName>
        <fullName evidence="1">Uncharacterized protein</fullName>
    </submittedName>
</protein>
<evidence type="ECO:0000313" key="2">
    <source>
        <dbReference type="Proteomes" id="UP000309038"/>
    </source>
</evidence>
<dbReference type="AlphaFoldDB" id="A0A4S4KQY0"/>
<evidence type="ECO:0000313" key="1">
    <source>
        <dbReference type="EMBL" id="THH00687.1"/>
    </source>
</evidence>
<comment type="caution">
    <text evidence="1">The sequence shown here is derived from an EMBL/GenBank/DDBJ whole genome shotgun (WGS) entry which is preliminary data.</text>
</comment>
<organism evidence="1 2">
    <name type="scientific">Hermanssonia centrifuga</name>
    <dbReference type="NCBI Taxonomy" id="98765"/>
    <lineage>
        <taxon>Eukaryota</taxon>
        <taxon>Fungi</taxon>
        <taxon>Dikarya</taxon>
        <taxon>Basidiomycota</taxon>
        <taxon>Agaricomycotina</taxon>
        <taxon>Agaricomycetes</taxon>
        <taxon>Polyporales</taxon>
        <taxon>Meruliaceae</taxon>
        <taxon>Hermanssonia</taxon>
    </lineage>
</organism>
<reference evidence="1 2" key="1">
    <citation type="submission" date="2019-02" db="EMBL/GenBank/DDBJ databases">
        <title>Genome sequencing of the rare red list fungi Phlebia centrifuga.</title>
        <authorList>
            <person name="Buettner E."/>
            <person name="Kellner H."/>
        </authorList>
    </citation>
    <scope>NUCLEOTIDE SEQUENCE [LARGE SCALE GENOMIC DNA]</scope>
    <source>
        <strain evidence="1 2">DSM 108282</strain>
    </source>
</reference>
<name>A0A4S4KQY0_9APHY</name>